<dbReference type="Proteomes" id="UP001164459">
    <property type="component" value="Chromosome"/>
</dbReference>
<dbReference type="RefSeq" id="WP_269033405.1">
    <property type="nucleotide sequence ID" value="NZ_CP114040.1"/>
</dbReference>
<dbReference type="SUPFAM" id="SSF69279">
    <property type="entry name" value="Phage tail proteins"/>
    <property type="match status" value="1"/>
</dbReference>
<protein>
    <submittedName>
        <fullName evidence="1">Contractile injection system protein, VgrG/Pvc8 family</fullName>
    </submittedName>
</protein>
<sequence length="377" mass="41458">MADTLFYQVLVTSGGASYDLSRDLAAFTWEQDDTRPDQLSLQVPDGHKVFSHALQEGMKIELSFGTDVEHAVVFRGRIYSVDMNVPRASAPELTVRALDRSAELGTHKTTRRWDEKPLSTVVKDVLAPYGFGEPALEISPDPDVKAVQEGTTDLKFLSQLCDEYGCVLYVEQRPGDERVHFAGKSQLVQAEPELQLYHGRCGVPDVLDEFDATVDARRSEIPYVLTGVDRKTGKPLDPITVEPRSPGVVDDPFLAENLAAIADPTKRALLQQLIDAAPAAAAEIRKLRLAEDGVEHDRSKPALTTTAELRLKADNWVSTRALGMSATGGSAGLPRLRARTLVELLDVGGRFSGRWYVSRVKHSVGLGGYRTEFDCQR</sequence>
<accession>A0ABY7GVQ8</accession>
<proteinExistence type="predicted"/>
<name>A0ABY7GVQ8_9BACT</name>
<organism evidence="1 2">
    <name type="scientific">Nannocystis punicea</name>
    <dbReference type="NCBI Taxonomy" id="2995304"/>
    <lineage>
        <taxon>Bacteria</taxon>
        <taxon>Pseudomonadati</taxon>
        <taxon>Myxococcota</taxon>
        <taxon>Polyangia</taxon>
        <taxon>Nannocystales</taxon>
        <taxon>Nannocystaceae</taxon>
        <taxon>Nannocystis</taxon>
    </lineage>
</organism>
<keyword evidence="2" id="KW-1185">Reference proteome</keyword>
<gene>
    <name evidence="1" type="ORF">O0S08_33045</name>
</gene>
<dbReference type="Pfam" id="PF05954">
    <property type="entry name" value="Phage_GPD"/>
    <property type="match status" value="1"/>
</dbReference>
<dbReference type="Gene3D" id="3.55.50.10">
    <property type="entry name" value="Baseplate protein-like domains"/>
    <property type="match status" value="1"/>
</dbReference>
<dbReference type="EMBL" id="CP114040">
    <property type="protein sequence ID" value="WAS91041.1"/>
    <property type="molecule type" value="Genomic_DNA"/>
</dbReference>
<reference evidence="1" key="1">
    <citation type="submission" date="2022-11" db="EMBL/GenBank/DDBJ databases">
        <title>Minimal conservation of predation-associated metabolite biosynthetic gene clusters underscores biosynthetic potential of Myxococcota including descriptions for ten novel species: Archangium lansinium sp. nov., Myxococcus landrumus sp. nov., Nannocystis bai.</title>
        <authorList>
            <person name="Ahearne A."/>
            <person name="Stevens C."/>
            <person name="Dowd S."/>
        </authorList>
    </citation>
    <scope>NUCLEOTIDE SEQUENCE</scope>
    <source>
        <strain evidence="1">Fl3</strain>
    </source>
</reference>
<evidence type="ECO:0000313" key="2">
    <source>
        <dbReference type="Proteomes" id="UP001164459"/>
    </source>
</evidence>
<evidence type="ECO:0000313" key="1">
    <source>
        <dbReference type="EMBL" id="WAS91041.1"/>
    </source>
</evidence>